<gene>
    <name evidence="1" type="ORF">DFQ14_102527</name>
</gene>
<dbReference type="AlphaFoldDB" id="A0A368VVU3"/>
<protein>
    <submittedName>
        <fullName evidence="1">Uncharacterized protein</fullName>
    </submittedName>
</protein>
<evidence type="ECO:0000313" key="1">
    <source>
        <dbReference type="EMBL" id="RCW46224.1"/>
    </source>
</evidence>
<sequence length="78" mass="8456">MSTLSGTISQDSAAVVDRLPSSRDACRCHADEHPWSTPSSENVDAVTVIRQYCRCHCGCQGLHVMVSVPTKGAAQHRF</sequence>
<keyword evidence="2" id="KW-1185">Reference proteome</keyword>
<dbReference type="EMBL" id="QPJC01000002">
    <property type="protein sequence ID" value="RCW46224.1"/>
    <property type="molecule type" value="Genomic_DNA"/>
</dbReference>
<dbReference type="RefSeq" id="WP_114452013.1">
    <property type="nucleotide sequence ID" value="NZ_QPJC01000002.1"/>
</dbReference>
<accession>A0A368VVU3</accession>
<organism evidence="1 2">
    <name type="scientific">Halopolyspora algeriensis</name>
    <dbReference type="NCBI Taxonomy" id="1500506"/>
    <lineage>
        <taxon>Bacteria</taxon>
        <taxon>Bacillati</taxon>
        <taxon>Actinomycetota</taxon>
        <taxon>Actinomycetes</taxon>
        <taxon>Actinomycetes incertae sedis</taxon>
        <taxon>Halopolyspora</taxon>
    </lineage>
</organism>
<dbReference type="Proteomes" id="UP000253495">
    <property type="component" value="Unassembled WGS sequence"/>
</dbReference>
<proteinExistence type="predicted"/>
<reference evidence="1 2" key="1">
    <citation type="submission" date="2018-07" db="EMBL/GenBank/DDBJ databases">
        <title>Genomic Encyclopedia of Type Strains, Phase III (KMG-III): the genomes of soil and plant-associated and newly described type strains.</title>
        <authorList>
            <person name="Whitman W."/>
        </authorList>
    </citation>
    <scope>NUCLEOTIDE SEQUENCE [LARGE SCALE GENOMIC DNA]</scope>
    <source>
        <strain evidence="1 2">CECT 8575</strain>
    </source>
</reference>
<comment type="caution">
    <text evidence="1">The sequence shown here is derived from an EMBL/GenBank/DDBJ whole genome shotgun (WGS) entry which is preliminary data.</text>
</comment>
<evidence type="ECO:0000313" key="2">
    <source>
        <dbReference type="Proteomes" id="UP000253495"/>
    </source>
</evidence>
<name>A0A368VVU3_9ACTN</name>